<dbReference type="OrthoDB" id="10282468at2759"/>
<comment type="caution">
    <text evidence="2">The sequence shown here is derived from an EMBL/GenBank/DDBJ whole genome shotgun (WGS) entry which is preliminary data.</text>
</comment>
<evidence type="ECO:0000256" key="1">
    <source>
        <dbReference type="SAM" id="MobiDB-lite"/>
    </source>
</evidence>
<evidence type="ECO:0000313" key="2">
    <source>
        <dbReference type="EMBL" id="OLQ00110.1"/>
    </source>
</evidence>
<dbReference type="EMBL" id="LSRX01000339">
    <property type="protein sequence ID" value="OLQ00110.1"/>
    <property type="molecule type" value="Genomic_DNA"/>
</dbReference>
<accession>A0A1Q9DY89</accession>
<gene>
    <name evidence="2" type="ORF">AK812_SmicGene17276</name>
</gene>
<protein>
    <submittedName>
        <fullName evidence="2">Uncharacterized protein</fullName>
    </submittedName>
</protein>
<evidence type="ECO:0000313" key="3">
    <source>
        <dbReference type="Proteomes" id="UP000186817"/>
    </source>
</evidence>
<dbReference type="Proteomes" id="UP000186817">
    <property type="component" value="Unassembled WGS sequence"/>
</dbReference>
<sequence length="223" mass="24170">MEPLNEFLRDKLEQELLNRKPIGNPTDELLEAAAENTLNALPGCTWKVLLSWDTVGPYQGRTSCVPFVHTEFPMSLFVSCHRRTSACCAGRSSPALRAHAPADDTWLWASSVTTVQPAPRPVSLPPGLFRLSMAAAQVARNVRVADMNFFDGLFCKHQGAVLGERRCFGRVNNDVTQERCFAIKVGGVGDEKGHQAGSGSGSYGEKSRPPGDNGGNTARASKR</sequence>
<dbReference type="AlphaFoldDB" id="A0A1Q9DY89"/>
<reference evidence="2 3" key="1">
    <citation type="submission" date="2016-02" db="EMBL/GenBank/DDBJ databases">
        <title>Genome analysis of coral dinoflagellate symbionts highlights evolutionary adaptations to a symbiotic lifestyle.</title>
        <authorList>
            <person name="Aranda M."/>
            <person name="Li Y."/>
            <person name="Liew Y.J."/>
            <person name="Baumgarten S."/>
            <person name="Simakov O."/>
            <person name="Wilson M."/>
            <person name="Piel J."/>
            <person name="Ashoor H."/>
            <person name="Bougouffa S."/>
            <person name="Bajic V.B."/>
            <person name="Ryu T."/>
            <person name="Ravasi T."/>
            <person name="Bayer T."/>
            <person name="Micklem G."/>
            <person name="Kim H."/>
            <person name="Bhak J."/>
            <person name="Lajeunesse T.C."/>
            <person name="Voolstra C.R."/>
        </authorList>
    </citation>
    <scope>NUCLEOTIDE SEQUENCE [LARGE SCALE GENOMIC DNA]</scope>
    <source>
        <strain evidence="2 3">CCMP2467</strain>
    </source>
</reference>
<feature type="region of interest" description="Disordered" evidence="1">
    <location>
        <begin position="188"/>
        <end position="223"/>
    </location>
</feature>
<proteinExistence type="predicted"/>
<keyword evidence="3" id="KW-1185">Reference proteome</keyword>
<organism evidence="2 3">
    <name type="scientific">Symbiodinium microadriaticum</name>
    <name type="common">Dinoflagellate</name>
    <name type="synonym">Zooxanthella microadriatica</name>
    <dbReference type="NCBI Taxonomy" id="2951"/>
    <lineage>
        <taxon>Eukaryota</taxon>
        <taxon>Sar</taxon>
        <taxon>Alveolata</taxon>
        <taxon>Dinophyceae</taxon>
        <taxon>Suessiales</taxon>
        <taxon>Symbiodiniaceae</taxon>
        <taxon>Symbiodinium</taxon>
    </lineage>
</organism>
<name>A0A1Q9DY89_SYMMI</name>